<sequence>MQLIDVTTSYAHKIRRELMDTPAHFIKVFSLGNSKVVYKKKFNEANILISNKLRPITAKEIEFVKKAILGEHANEATTATGHNLVEIVLHNKK</sequence>
<name>A0ABY1ABT1_9LACO</name>
<dbReference type="Proteomes" id="UP000182089">
    <property type="component" value="Unassembled WGS sequence"/>
</dbReference>
<dbReference type="InterPro" id="IPR014959">
    <property type="entry name" value="DUF1827"/>
</dbReference>
<proteinExistence type="predicted"/>
<comment type="caution">
    <text evidence="1">The sequence shown here is derived from an EMBL/GenBank/DDBJ whole genome shotgun (WGS) entry which is preliminary data.</text>
</comment>
<dbReference type="Pfam" id="PF08860">
    <property type="entry name" value="DUF1827"/>
    <property type="match status" value="1"/>
</dbReference>
<evidence type="ECO:0000313" key="2">
    <source>
        <dbReference type="Proteomes" id="UP000182089"/>
    </source>
</evidence>
<evidence type="ECO:0008006" key="3">
    <source>
        <dbReference type="Google" id="ProtNLM"/>
    </source>
</evidence>
<dbReference type="EMBL" id="FOCC01000007">
    <property type="protein sequence ID" value="SEM70006.1"/>
    <property type="molecule type" value="Genomic_DNA"/>
</dbReference>
<gene>
    <name evidence="1" type="ORF">SAMN05216431_10711</name>
</gene>
<reference evidence="1 2" key="1">
    <citation type="submission" date="2016-10" db="EMBL/GenBank/DDBJ databases">
        <authorList>
            <person name="Varghese N."/>
            <person name="Submissions S."/>
        </authorList>
    </citation>
    <scope>NUCLEOTIDE SEQUENCE [LARGE SCALE GENOMIC DNA]</scope>
    <source>
        <strain evidence="1 2">WC1T17</strain>
    </source>
</reference>
<organism evidence="1 2">
    <name type="scientific">Ligilactobacillus ruminis</name>
    <dbReference type="NCBI Taxonomy" id="1623"/>
    <lineage>
        <taxon>Bacteria</taxon>
        <taxon>Bacillati</taxon>
        <taxon>Bacillota</taxon>
        <taxon>Bacilli</taxon>
        <taxon>Lactobacillales</taxon>
        <taxon>Lactobacillaceae</taxon>
        <taxon>Ligilactobacillus</taxon>
    </lineage>
</organism>
<dbReference type="Gene3D" id="3.40.1720.10">
    <property type="entry name" value="Streptococcus thermophilus LMG 18311 protein like"/>
    <property type="match status" value="1"/>
</dbReference>
<dbReference type="InterPro" id="IPR038226">
    <property type="entry name" value="LMG18311-like_sf"/>
</dbReference>
<protein>
    <recommendedName>
        <fullName evidence="3">DUF1827 family protein</fullName>
    </recommendedName>
</protein>
<evidence type="ECO:0000313" key="1">
    <source>
        <dbReference type="EMBL" id="SEM70006.1"/>
    </source>
</evidence>
<accession>A0ABY1ABT1</accession>